<protein>
    <recommendedName>
        <fullName evidence="12">Serine/threonine-protein kinase PrkC</fullName>
        <ecNumber evidence="1">2.7.11.1</ecNumber>
    </recommendedName>
</protein>
<dbReference type="InterPro" id="IPR000719">
    <property type="entry name" value="Prot_kinase_dom"/>
</dbReference>
<dbReference type="AlphaFoldDB" id="A0A6C0G1M9"/>
<feature type="domain" description="Protein kinase" evidence="16">
    <location>
        <begin position="10"/>
        <end position="270"/>
    </location>
</feature>
<keyword evidence="15" id="KW-0812">Transmembrane</keyword>
<feature type="compositionally biased region" description="Low complexity" evidence="14">
    <location>
        <begin position="309"/>
        <end position="345"/>
    </location>
</feature>
<dbReference type="GO" id="GO:0007165">
    <property type="term" value="P:signal transduction"/>
    <property type="evidence" value="ECO:0007669"/>
    <property type="project" value="UniProtKB-ARBA"/>
</dbReference>
<comment type="catalytic activity">
    <reaction evidence="9">
        <text>L-threonyl-[protein] + ATP = O-phospho-L-threonyl-[protein] + ADP + H(+)</text>
        <dbReference type="Rhea" id="RHEA:46608"/>
        <dbReference type="Rhea" id="RHEA-COMP:11060"/>
        <dbReference type="Rhea" id="RHEA-COMP:11605"/>
        <dbReference type="ChEBI" id="CHEBI:15378"/>
        <dbReference type="ChEBI" id="CHEBI:30013"/>
        <dbReference type="ChEBI" id="CHEBI:30616"/>
        <dbReference type="ChEBI" id="CHEBI:61977"/>
        <dbReference type="ChEBI" id="CHEBI:456216"/>
        <dbReference type="EC" id="2.7.11.1"/>
    </reaction>
</comment>
<name>A0A6C0G1M9_9BACL</name>
<proteinExistence type="predicted"/>
<evidence type="ECO:0000256" key="11">
    <source>
        <dbReference type="ARBA" id="ARBA00060432"/>
    </source>
</evidence>
<evidence type="ECO:0000259" key="17">
    <source>
        <dbReference type="PROSITE" id="PS51178"/>
    </source>
</evidence>
<feature type="transmembrane region" description="Helical" evidence="15">
    <location>
        <begin position="373"/>
        <end position="397"/>
    </location>
</feature>
<evidence type="ECO:0000256" key="13">
    <source>
        <dbReference type="PROSITE-ProRule" id="PRU10141"/>
    </source>
</evidence>
<keyword evidence="5 13" id="KW-0547">Nucleotide-binding</keyword>
<dbReference type="PANTHER" id="PTHR43289">
    <property type="entry name" value="MITOGEN-ACTIVATED PROTEIN KINASE KINASE KINASE 20-RELATED"/>
    <property type="match status" value="1"/>
</dbReference>
<evidence type="ECO:0000256" key="8">
    <source>
        <dbReference type="ARBA" id="ARBA00022968"/>
    </source>
</evidence>
<evidence type="ECO:0000256" key="3">
    <source>
        <dbReference type="ARBA" id="ARBA00022544"/>
    </source>
</evidence>
<keyword evidence="15" id="KW-0472">Membrane</keyword>
<feature type="domain" description="PASTA" evidence="17">
    <location>
        <begin position="466"/>
        <end position="535"/>
    </location>
</feature>
<keyword evidence="6 18" id="KW-0418">Kinase</keyword>
<dbReference type="FunFam" id="3.30.200.20:FF:000035">
    <property type="entry name" value="Serine/threonine protein kinase Stk1"/>
    <property type="match status" value="1"/>
</dbReference>
<evidence type="ECO:0000256" key="15">
    <source>
        <dbReference type="SAM" id="Phobius"/>
    </source>
</evidence>
<feature type="domain" description="PASTA" evidence="17">
    <location>
        <begin position="398"/>
        <end position="465"/>
    </location>
</feature>
<dbReference type="Pfam" id="PF03793">
    <property type="entry name" value="PASTA"/>
    <property type="match status" value="3"/>
</dbReference>
<dbReference type="SMART" id="SM00220">
    <property type="entry name" value="S_TKc"/>
    <property type="match status" value="1"/>
</dbReference>
<keyword evidence="8" id="KW-0735">Signal-anchor</keyword>
<dbReference type="GO" id="GO:0004674">
    <property type="term" value="F:protein serine/threonine kinase activity"/>
    <property type="evidence" value="ECO:0007669"/>
    <property type="project" value="UniProtKB-KW"/>
</dbReference>
<evidence type="ECO:0000256" key="6">
    <source>
        <dbReference type="ARBA" id="ARBA00022777"/>
    </source>
</evidence>
<evidence type="ECO:0000259" key="16">
    <source>
        <dbReference type="PROSITE" id="PS50011"/>
    </source>
</evidence>
<dbReference type="Gene3D" id="1.10.510.10">
    <property type="entry name" value="Transferase(Phosphotransferase) domain 1"/>
    <property type="match status" value="1"/>
</dbReference>
<dbReference type="GO" id="GO:0009847">
    <property type="term" value="P:spore germination"/>
    <property type="evidence" value="ECO:0007669"/>
    <property type="project" value="UniProtKB-ARBA"/>
</dbReference>
<accession>A0A6C0G1M9</accession>
<dbReference type="SUPFAM" id="SSF56112">
    <property type="entry name" value="Protein kinase-like (PK-like)"/>
    <property type="match status" value="1"/>
</dbReference>
<dbReference type="InterPro" id="IPR008271">
    <property type="entry name" value="Ser/Thr_kinase_AS"/>
</dbReference>
<comment type="subcellular location">
    <subcellularLocation>
        <location evidence="11">Spore membrane</location>
        <topology evidence="11">Single-pass type II membrane protein</topology>
    </subcellularLocation>
</comment>
<organism evidence="18 19">
    <name type="scientific">Paenibacillus lycopersici</name>
    <dbReference type="NCBI Taxonomy" id="2704462"/>
    <lineage>
        <taxon>Bacteria</taxon>
        <taxon>Bacillati</taxon>
        <taxon>Bacillota</taxon>
        <taxon>Bacilli</taxon>
        <taxon>Bacillales</taxon>
        <taxon>Paenibacillaceae</taxon>
        <taxon>Paenibacillus</taxon>
    </lineage>
</organism>
<dbReference type="NCBIfam" id="NF033483">
    <property type="entry name" value="PknB_PASTA_kin"/>
    <property type="match status" value="1"/>
</dbReference>
<dbReference type="InterPro" id="IPR005543">
    <property type="entry name" value="PASTA_dom"/>
</dbReference>
<dbReference type="PROSITE" id="PS00108">
    <property type="entry name" value="PROTEIN_KINASE_ST"/>
    <property type="match status" value="1"/>
</dbReference>
<keyword evidence="4" id="KW-0808">Transferase</keyword>
<keyword evidence="7 13" id="KW-0067">ATP-binding</keyword>
<dbReference type="PROSITE" id="PS51178">
    <property type="entry name" value="PASTA"/>
    <property type="match status" value="3"/>
</dbReference>
<feature type="region of interest" description="Disordered" evidence="14">
    <location>
        <begin position="688"/>
        <end position="755"/>
    </location>
</feature>
<comment type="catalytic activity">
    <reaction evidence="10">
        <text>L-seryl-[protein] + ATP = O-phospho-L-seryl-[protein] + ADP + H(+)</text>
        <dbReference type="Rhea" id="RHEA:17989"/>
        <dbReference type="Rhea" id="RHEA-COMP:9863"/>
        <dbReference type="Rhea" id="RHEA-COMP:11604"/>
        <dbReference type="ChEBI" id="CHEBI:15378"/>
        <dbReference type="ChEBI" id="CHEBI:29999"/>
        <dbReference type="ChEBI" id="CHEBI:30616"/>
        <dbReference type="ChEBI" id="CHEBI:83421"/>
        <dbReference type="ChEBI" id="CHEBI:456216"/>
        <dbReference type="EC" id="2.7.11.1"/>
    </reaction>
</comment>
<feature type="compositionally biased region" description="Low complexity" evidence="14">
    <location>
        <begin position="730"/>
        <end position="755"/>
    </location>
</feature>
<feature type="compositionally biased region" description="Basic and acidic residues" evidence="14">
    <location>
        <begin position="352"/>
        <end position="362"/>
    </location>
</feature>
<feature type="binding site" evidence="13">
    <location>
        <position position="39"/>
    </location>
    <ligand>
        <name>ATP</name>
        <dbReference type="ChEBI" id="CHEBI:30616"/>
    </ligand>
</feature>
<dbReference type="InterPro" id="IPR017441">
    <property type="entry name" value="Protein_kinase_ATP_BS"/>
</dbReference>
<dbReference type="InterPro" id="IPR011009">
    <property type="entry name" value="Kinase-like_dom_sf"/>
</dbReference>
<keyword evidence="15" id="KW-1133">Transmembrane helix</keyword>
<dbReference type="PANTHER" id="PTHR43289:SF34">
    <property type="entry name" value="SERINE_THREONINE-PROTEIN KINASE YBDM-RELATED"/>
    <property type="match status" value="1"/>
</dbReference>
<evidence type="ECO:0000313" key="19">
    <source>
        <dbReference type="Proteomes" id="UP000476064"/>
    </source>
</evidence>
<reference evidence="18 19" key="1">
    <citation type="submission" date="2020-01" db="EMBL/GenBank/DDBJ databases">
        <title>Paenibacillus sp. nov., isolated from tomato rhizosphere.</title>
        <authorList>
            <person name="Weon H.-Y."/>
            <person name="Lee S.A."/>
        </authorList>
    </citation>
    <scope>NUCLEOTIDE SEQUENCE [LARGE SCALE GENOMIC DNA]</scope>
    <source>
        <strain evidence="18 19">12200R-189</strain>
    </source>
</reference>
<dbReference type="EC" id="2.7.11.1" evidence="1"/>
<evidence type="ECO:0000256" key="9">
    <source>
        <dbReference type="ARBA" id="ARBA00047899"/>
    </source>
</evidence>
<evidence type="ECO:0000256" key="7">
    <source>
        <dbReference type="ARBA" id="ARBA00022840"/>
    </source>
</evidence>
<keyword evidence="19" id="KW-1185">Reference proteome</keyword>
<dbReference type="FunFam" id="1.10.510.10:FF:000021">
    <property type="entry name" value="Serine/threonine protein kinase"/>
    <property type="match status" value="1"/>
</dbReference>
<evidence type="ECO:0000256" key="14">
    <source>
        <dbReference type="SAM" id="MobiDB-lite"/>
    </source>
</evidence>
<dbReference type="PROSITE" id="PS00107">
    <property type="entry name" value="PROTEIN_KINASE_ATP"/>
    <property type="match status" value="1"/>
</dbReference>
<evidence type="ECO:0000256" key="5">
    <source>
        <dbReference type="ARBA" id="ARBA00022741"/>
    </source>
</evidence>
<evidence type="ECO:0000256" key="2">
    <source>
        <dbReference type="ARBA" id="ARBA00022527"/>
    </source>
</evidence>
<evidence type="ECO:0000256" key="10">
    <source>
        <dbReference type="ARBA" id="ARBA00048679"/>
    </source>
</evidence>
<dbReference type="CDD" id="cd14014">
    <property type="entry name" value="STKc_PknB_like"/>
    <property type="match status" value="1"/>
</dbReference>
<dbReference type="SMART" id="SM00740">
    <property type="entry name" value="PASTA"/>
    <property type="match status" value="3"/>
</dbReference>
<dbReference type="PROSITE" id="PS50011">
    <property type="entry name" value="PROTEIN_KINASE_DOM"/>
    <property type="match status" value="1"/>
</dbReference>
<dbReference type="EMBL" id="CP048209">
    <property type="protein sequence ID" value="QHT61823.1"/>
    <property type="molecule type" value="Genomic_DNA"/>
</dbReference>
<evidence type="ECO:0000256" key="1">
    <source>
        <dbReference type="ARBA" id="ARBA00012513"/>
    </source>
</evidence>
<feature type="domain" description="PASTA" evidence="17">
    <location>
        <begin position="536"/>
        <end position="605"/>
    </location>
</feature>
<dbReference type="Proteomes" id="UP000476064">
    <property type="component" value="Chromosome"/>
</dbReference>
<sequence length="755" mass="82528">MIGHELGGRYEIITRIGGGGMALVYKAHDVLLNRFVAVKVLRQQFVHDEEFIRRFRREAQSAASLSHPNVVSIYDVGQEEDTHYIVMEYVEGNNLNEIIKERAPLQAEEAVRIAVQICDALEHAHHNQIIHRDIKPHNILIGKNGRVKVTDFGIARAVTSSTITQTSSMVGSVHYFSPEHAKGSVTDEKSDLYSLGIVLYQMLTGKLPFLGESPISVALKHLQENFEEPRVLNPYIPQSVENVILKAMRKNQHERYRSASEMLRDLETCLQPERLHEPKIEFSDPDFDETRVMPAIRGSIADTLAAPSKTTAKADPADAAQRPLRQQAPQAAPERLAATAAAAQQEPPPADTEDRWDSSGLEDKRRRKWVKPVVTVASTLIIIALVYWGAMTVLSWFDIEEVDVPYVVNMSETDARSTLEQAGLKVEEPTIRTDKEGVAKDIVYEQSKSNQRVKVGSFIKLYVSTGPEMKTADSYLGKQYDDAVAALVGLGVSQDRISNVPIFSDEAPGTVLEQTPQAGESFDPKKASFKLTVSQGRETFKMPKVVDKMESAAIAQLRSLGLTVNDADIVYEPSYKPKGTVTAQYPYDPDAEVAKGAAITLTVSSGLPDDALTYTFNMVISPAQAGKTSEIRIVYSDATGENIEWGKRNIKDTQQFSVNVTLAPNTEAKVTIIRDKQPVDSFAKTYEDVKSGVDSTPETVPGLDTPPPADQPAQGEASPPDGGSNANPPTDAGAGAQGTDNGTNGGTDSDTAVEQ</sequence>
<dbReference type="Gene3D" id="3.30.10.20">
    <property type="match status" value="3"/>
</dbReference>
<evidence type="ECO:0000313" key="18">
    <source>
        <dbReference type="EMBL" id="QHT61823.1"/>
    </source>
</evidence>
<dbReference type="KEGG" id="plyc:GXP70_18795"/>
<evidence type="ECO:0000256" key="4">
    <source>
        <dbReference type="ARBA" id="ARBA00022679"/>
    </source>
</evidence>
<dbReference type="RefSeq" id="WP_162358261.1">
    <property type="nucleotide sequence ID" value="NZ_CP048209.1"/>
</dbReference>
<evidence type="ECO:0000256" key="12">
    <source>
        <dbReference type="ARBA" id="ARBA00070041"/>
    </source>
</evidence>
<gene>
    <name evidence="18" type="primary">pknB</name>
    <name evidence="18" type="ORF">GXP70_18795</name>
</gene>
<keyword evidence="3" id="KW-0309">Germination</keyword>
<dbReference type="Pfam" id="PF00069">
    <property type="entry name" value="Pkinase"/>
    <property type="match status" value="1"/>
</dbReference>
<feature type="region of interest" description="Disordered" evidence="14">
    <location>
        <begin position="303"/>
        <end position="362"/>
    </location>
</feature>
<keyword evidence="2" id="KW-0723">Serine/threonine-protein kinase</keyword>
<dbReference type="GO" id="GO:0005524">
    <property type="term" value="F:ATP binding"/>
    <property type="evidence" value="ECO:0007669"/>
    <property type="project" value="UniProtKB-UniRule"/>
</dbReference>
<dbReference type="CDD" id="cd06577">
    <property type="entry name" value="PASTA_pknB"/>
    <property type="match status" value="3"/>
</dbReference>
<dbReference type="Gene3D" id="3.30.200.20">
    <property type="entry name" value="Phosphorylase Kinase, domain 1"/>
    <property type="match status" value="1"/>
</dbReference>
<dbReference type="GO" id="GO:0071224">
    <property type="term" value="P:cellular response to peptidoglycan"/>
    <property type="evidence" value="ECO:0007669"/>
    <property type="project" value="UniProtKB-ARBA"/>
</dbReference>